<keyword evidence="11" id="KW-0739">Sodium transport</keyword>
<feature type="transmembrane region" description="Helical" evidence="14">
    <location>
        <begin position="412"/>
        <end position="431"/>
    </location>
</feature>
<proteinExistence type="inferred from homology"/>
<evidence type="ECO:0000256" key="8">
    <source>
        <dbReference type="ARBA" id="ARBA00023053"/>
    </source>
</evidence>
<feature type="transmembrane region" description="Helical" evidence="14">
    <location>
        <begin position="202"/>
        <end position="220"/>
    </location>
</feature>
<comment type="caution">
    <text evidence="15">The sequence shown here is derived from an EMBL/GenBank/DDBJ whole genome shotgun (WGS) entry which is preliminary data.</text>
</comment>
<dbReference type="RefSeq" id="WP_114405987.1">
    <property type="nucleotide sequence ID" value="NZ_QOWE01000007.1"/>
</dbReference>
<feature type="transmembrane region" description="Helical" evidence="14">
    <location>
        <begin position="45"/>
        <end position="72"/>
    </location>
</feature>
<keyword evidence="5 14" id="KW-0812">Transmembrane</keyword>
<feature type="transmembrane region" description="Helical" evidence="14">
    <location>
        <begin position="354"/>
        <end position="376"/>
    </location>
</feature>
<keyword evidence="7 14" id="KW-1133">Transmembrane helix</keyword>
<accession>A0A368JT65</accession>
<reference evidence="15 16" key="1">
    <citation type="submission" date="2018-07" db="EMBL/GenBank/DDBJ databases">
        <title>Genome analysis of Larkinella rosea.</title>
        <authorList>
            <person name="Zhou Z."/>
            <person name="Wang G."/>
        </authorList>
    </citation>
    <scope>NUCLEOTIDE SEQUENCE [LARGE SCALE GENOMIC DNA]</scope>
    <source>
        <strain evidence="16">zzj9</strain>
    </source>
</reference>
<dbReference type="Proteomes" id="UP000253383">
    <property type="component" value="Unassembled WGS sequence"/>
</dbReference>
<evidence type="ECO:0000256" key="4">
    <source>
        <dbReference type="ARBA" id="ARBA00022475"/>
    </source>
</evidence>
<dbReference type="EMBL" id="QOWE01000007">
    <property type="protein sequence ID" value="RCR69793.1"/>
    <property type="molecule type" value="Genomic_DNA"/>
</dbReference>
<feature type="transmembrane region" description="Helical" evidence="14">
    <location>
        <begin position="120"/>
        <end position="145"/>
    </location>
</feature>
<dbReference type="GO" id="GO:0015824">
    <property type="term" value="P:proline transport"/>
    <property type="evidence" value="ECO:0007669"/>
    <property type="project" value="TreeGrafter"/>
</dbReference>
<keyword evidence="3" id="KW-0813">Transport</keyword>
<dbReference type="InterPro" id="IPR001734">
    <property type="entry name" value="Na/solute_symporter"/>
</dbReference>
<feature type="transmembrane region" description="Helical" evidence="14">
    <location>
        <begin position="78"/>
        <end position="99"/>
    </location>
</feature>
<dbReference type="OrthoDB" id="9761931at2"/>
<feature type="transmembrane region" description="Helical" evidence="14">
    <location>
        <begin position="6"/>
        <end position="25"/>
    </location>
</feature>
<protein>
    <submittedName>
        <fullName evidence="15">Sodium:solute symporter</fullName>
    </submittedName>
</protein>
<evidence type="ECO:0000256" key="13">
    <source>
        <dbReference type="RuleBase" id="RU362091"/>
    </source>
</evidence>
<evidence type="ECO:0000256" key="2">
    <source>
        <dbReference type="ARBA" id="ARBA00006434"/>
    </source>
</evidence>
<keyword evidence="16" id="KW-1185">Reference proteome</keyword>
<dbReference type="PROSITE" id="PS50283">
    <property type="entry name" value="NA_SOLUT_SYMP_3"/>
    <property type="match status" value="1"/>
</dbReference>
<evidence type="ECO:0000256" key="14">
    <source>
        <dbReference type="SAM" id="Phobius"/>
    </source>
</evidence>
<comment type="subcellular location">
    <subcellularLocation>
        <location evidence="1">Cell membrane</location>
        <topology evidence="1">Multi-pass membrane protein</topology>
    </subcellularLocation>
</comment>
<feature type="transmembrane region" description="Helical" evidence="14">
    <location>
        <begin position="491"/>
        <end position="511"/>
    </location>
</feature>
<feature type="transmembrane region" description="Helical" evidence="14">
    <location>
        <begin position="172"/>
        <end position="190"/>
    </location>
</feature>
<keyword evidence="6" id="KW-0769">Symport</keyword>
<evidence type="ECO:0000256" key="7">
    <source>
        <dbReference type="ARBA" id="ARBA00022989"/>
    </source>
</evidence>
<feature type="transmembrane region" description="Helical" evidence="14">
    <location>
        <begin position="557"/>
        <end position="579"/>
    </location>
</feature>
<evidence type="ECO:0000256" key="11">
    <source>
        <dbReference type="ARBA" id="ARBA00023201"/>
    </source>
</evidence>
<feature type="transmembrane region" description="Helical" evidence="14">
    <location>
        <begin position="437"/>
        <end position="455"/>
    </location>
</feature>
<evidence type="ECO:0000313" key="15">
    <source>
        <dbReference type="EMBL" id="RCR69793.1"/>
    </source>
</evidence>
<sequence>MKLSALDLSIIVGYLVAVILLGLGLKKRAAQNKEAYMLGGKTLPWYMLGLSNASDMFDISGTMWMVALAFVYGMKSLWIPWLWPVFNQVFLMMYLSVWLRRSNVSTGAEWIGTRFGSGRGATASHTVVVVFALLSCLGFMAYGFVGLGKFVEIFIPISTVAPYLPFTVSPAYVAPFYGIIFTSFAVFYAILGGMTSIVIGDILKYIIMTIAAFVIASIAMDNLAVSSLSVPQGWYTPFFSWHLDDLNWTGRIEAVNAKIKSDGFSLFGIFFMMMTFKGILASLAGPAPNYDMQKVLSTQSPQDAAKMSGIVSIVLLPVRYAMIMGFTVLALLHFDQLNLQAPNGAIDFEEILPAAILQFVPAGLMGLLLAGLLAAFMGTFAGTLNAAQAYIVNDIYLKYVNPRASNRRIARMNYASGLAVAGFGILLGLFVRDVNSILQWIVSALYGGYVAANVLKWHWWRFNASGFFWGMLAGIVPALIFPALFKETLELYYFPLLFGLSLAGCVAGSLLTPPTKSETLKSFYRTVRPWGFWQPIHELVVADDPSFEVNKNFKRDAFNVVVGVVAQCCLTMLPMYLIVSMYTELSVTLTILAVCAIILKKTWWDKLPAEELKPVSVTVSSVLTH</sequence>
<dbReference type="GO" id="GO:0005886">
    <property type="term" value="C:plasma membrane"/>
    <property type="evidence" value="ECO:0007669"/>
    <property type="project" value="UniProtKB-SubCell"/>
</dbReference>
<feature type="transmembrane region" description="Helical" evidence="14">
    <location>
        <begin position="308"/>
        <end position="334"/>
    </location>
</feature>
<evidence type="ECO:0000256" key="5">
    <source>
        <dbReference type="ARBA" id="ARBA00022692"/>
    </source>
</evidence>
<dbReference type="InterPro" id="IPR050277">
    <property type="entry name" value="Sodium:Solute_Symporter"/>
</dbReference>
<dbReference type="InterPro" id="IPR038377">
    <property type="entry name" value="Na/Glc_symporter_sf"/>
</dbReference>
<dbReference type="CDD" id="cd11477">
    <property type="entry name" value="SLC5sbd_u1"/>
    <property type="match status" value="1"/>
</dbReference>
<dbReference type="Gene3D" id="1.20.1730.10">
    <property type="entry name" value="Sodium/glucose cotransporter"/>
    <property type="match status" value="1"/>
</dbReference>
<organism evidence="15 16">
    <name type="scientific">Larkinella punicea</name>
    <dbReference type="NCBI Taxonomy" id="2315727"/>
    <lineage>
        <taxon>Bacteria</taxon>
        <taxon>Pseudomonadati</taxon>
        <taxon>Bacteroidota</taxon>
        <taxon>Cytophagia</taxon>
        <taxon>Cytophagales</taxon>
        <taxon>Spirosomataceae</taxon>
        <taxon>Larkinella</taxon>
    </lineage>
</organism>
<evidence type="ECO:0000256" key="1">
    <source>
        <dbReference type="ARBA" id="ARBA00004651"/>
    </source>
</evidence>
<dbReference type="PANTHER" id="PTHR48086:SF3">
    <property type="entry name" value="SODIUM_PROLINE SYMPORTER"/>
    <property type="match status" value="1"/>
</dbReference>
<evidence type="ECO:0000256" key="6">
    <source>
        <dbReference type="ARBA" id="ARBA00022847"/>
    </source>
</evidence>
<comment type="catalytic activity">
    <reaction evidence="12">
        <text>L-proline(in) + Na(+)(in) = L-proline(out) + Na(+)(out)</text>
        <dbReference type="Rhea" id="RHEA:28967"/>
        <dbReference type="ChEBI" id="CHEBI:29101"/>
        <dbReference type="ChEBI" id="CHEBI:60039"/>
    </reaction>
</comment>
<keyword evidence="9" id="KW-0406">Ion transport</keyword>
<keyword evidence="10 14" id="KW-0472">Membrane</keyword>
<evidence type="ECO:0000313" key="16">
    <source>
        <dbReference type="Proteomes" id="UP000253383"/>
    </source>
</evidence>
<dbReference type="Pfam" id="PF00474">
    <property type="entry name" value="SSF"/>
    <property type="match status" value="1"/>
</dbReference>
<evidence type="ECO:0000256" key="9">
    <source>
        <dbReference type="ARBA" id="ARBA00023065"/>
    </source>
</evidence>
<gene>
    <name evidence="15" type="ORF">DUE52_10660</name>
</gene>
<dbReference type="AlphaFoldDB" id="A0A368JT65"/>
<dbReference type="PANTHER" id="PTHR48086">
    <property type="entry name" value="SODIUM/PROLINE SYMPORTER-RELATED"/>
    <property type="match status" value="1"/>
</dbReference>
<evidence type="ECO:0000256" key="3">
    <source>
        <dbReference type="ARBA" id="ARBA00022448"/>
    </source>
</evidence>
<keyword evidence="4" id="KW-1003">Cell membrane</keyword>
<evidence type="ECO:0000256" key="12">
    <source>
        <dbReference type="ARBA" id="ARBA00033708"/>
    </source>
</evidence>
<dbReference type="GO" id="GO:0005298">
    <property type="term" value="F:proline:sodium symporter activity"/>
    <property type="evidence" value="ECO:0007669"/>
    <property type="project" value="TreeGrafter"/>
</dbReference>
<keyword evidence="8" id="KW-0915">Sodium</keyword>
<evidence type="ECO:0000256" key="10">
    <source>
        <dbReference type="ARBA" id="ARBA00023136"/>
    </source>
</evidence>
<comment type="similarity">
    <text evidence="2 13">Belongs to the sodium:solute symporter (SSF) (TC 2.A.21) family.</text>
</comment>
<dbReference type="GO" id="GO:0015193">
    <property type="term" value="F:L-proline transmembrane transporter activity"/>
    <property type="evidence" value="ECO:0007669"/>
    <property type="project" value="TreeGrafter"/>
</dbReference>
<name>A0A368JT65_9BACT</name>
<feature type="transmembrane region" description="Helical" evidence="14">
    <location>
        <begin position="264"/>
        <end position="287"/>
    </location>
</feature>
<feature type="transmembrane region" description="Helical" evidence="14">
    <location>
        <begin position="467"/>
        <end position="485"/>
    </location>
</feature>